<evidence type="ECO:0000313" key="13">
    <source>
        <dbReference type="EMBL" id="MBA8951361.1"/>
    </source>
</evidence>
<dbReference type="GO" id="GO:0005524">
    <property type="term" value="F:ATP binding"/>
    <property type="evidence" value="ECO:0007669"/>
    <property type="project" value="UniProtKB-KW"/>
</dbReference>
<dbReference type="InterPro" id="IPR050482">
    <property type="entry name" value="Sensor_HK_TwoCompSys"/>
</dbReference>
<dbReference type="InterPro" id="IPR003594">
    <property type="entry name" value="HATPase_dom"/>
</dbReference>
<comment type="catalytic activity">
    <reaction evidence="1">
        <text>ATP + protein L-histidine = ADP + protein N-phospho-L-histidine.</text>
        <dbReference type="EC" id="2.7.13.3"/>
    </reaction>
</comment>
<dbReference type="SUPFAM" id="SSF55874">
    <property type="entry name" value="ATPase domain of HSP90 chaperone/DNA topoisomerase II/histidine kinase"/>
    <property type="match status" value="1"/>
</dbReference>
<dbReference type="GO" id="GO:0046983">
    <property type="term" value="F:protein dimerization activity"/>
    <property type="evidence" value="ECO:0007669"/>
    <property type="project" value="InterPro"/>
</dbReference>
<keyword evidence="4" id="KW-0808">Transferase</keyword>
<reference evidence="13 14" key="1">
    <citation type="submission" date="2020-08" db="EMBL/GenBank/DDBJ databases">
        <title>Genomic Encyclopedia of Type Strains, Phase IV (KMG-IV): sequencing the most valuable type-strain genomes for metagenomic binning, comparative biology and taxonomic classification.</title>
        <authorList>
            <person name="Goeker M."/>
        </authorList>
    </citation>
    <scope>NUCLEOTIDE SEQUENCE [LARGE SCALE GENOMIC DNA]</scope>
    <source>
        <strain evidence="13 14">DSM 44197</strain>
    </source>
</reference>
<gene>
    <name evidence="13" type="ORF">HNR61_002992</name>
</gene>
<evidence type="ECO:0000259" key="10">
    <source>
        <dbReference type="Pfam" id="PF02518"/>
    </source>
</evidence>
<keyword evidence="9" id="KW-0472">Membrane</keyword>
<feature type="transmembrane region" description="Helical" evidence="9">
    <location>
        <begin position="449"/>
        <end position="468"/>
    </location>
</feature>
<keyword evidence="6 13" id="KW-0418">Kinase</keyword>
<dbReference type="Pfam" id="PF23539">
    <property type="entry name" value="DUF7134"/>
    <property type="match status" value="1"/>
</dbReference>
<dbReference type="RefSeq" id="WP_182843697.1">
    <property type="nucleotide sequence ID" value="NZ_JACJIA010000003.1"/>
</dbReference>
<evidence type="ECO:0000256" key="5">
    <source>
        <dbReference type="ARBA" id="ARBA00022741"/>
    </source>
</evidence>
<dbReference type="Proteomes" id="UP000572680">
    <property type="component" value="Unassembled WGS sequence"/>
</dbReference>
<feature type="domain" description="Histidine kinase/HSP90-like ATPase" evidence="10">
    <location>
        <begin position="294"/>
        <end position="380"/>
    </location>
</feature>
<evidence type="ECO:0000256" key="8">
    <source>
        <dbReference type="ARBA" id="ARBA00023012"/>
    </source>
</evidence>
<evidence type="ECO:0000256" key="6">
    <source>
        <dbReference type="ARBA" id="ARBA00022777"/>
    </source>
</evidence>
<dbReference type="PANTHER" id="PTHR24421:SF10">
    <property type="entry name" value="NITRATE_NITRITE SENSOR PROTEIN NARQ"/>
    <property type="match status" value="1"/>
</dbReference>
<feature type="transmembrane region" description="Helical" evidence="9">
    <location>
        <begin position="116"/>
        <end position="133"/>
    </location>
</feature>
<feature type="domain" description="DUF7134" evidence="12">
    <location>
        <begin position="11"/>
        <end position="163"/>
    </location>
</feature>
<keyword evidence="14" id="KW-1185">Reference proteome</keyword>
<keyword evidence="8" id="KW-0902">Two-component regulatory system</keyword>
<dbReference type="CDD" id="cd16917">
    <property type="entry name" value="HATPase_UhpB-NarQ-NarX-like"/>
    <property type="match status" value="1"/>
</dbReference>
<feature type="transmembrane region" description="Helical" evidence="9">
    <location>
        <begin position="532"/>
        <end position="554"/>
    </location>
</feature>
<evidence type="ECO:0000256" key="4">
    <source>
        <dbReference type="ARBA" id="ARBA00022679"/>
    </source>
</evidence>
<dbReference type="Gene3D" id="3.30.565.10">
    <property type="entry name" value="Histidine kinase-like ATPase, C-terminal domain"/>
    <property type="match status" value="1"/>
</dbReference>
<dbReference type="Pfam" id="PF02518">
    <property type="entry name" value="HATPase_c"/>
    <property type="match status" value="1"/>
</dbReference>
<accession>A0A7W3LNF4</accession>
<dbReference type="EMBL" id="JACJIA010000003">
    <property type="protein sequence ID" value="MBA8951361.1"/>
    <property type="molecule type" value="Genomic_DNA"/>
</dbReference>
<keyword evidence="3" id="KW-0597">Phosphoprotein</keyword>
<dbReference type="GO" id="GO:0016020">
    <property type="term" value="C:membrane"/>
    <property type="evidence" value="ECO:0007669"/>
    <property type="project" value="InterPro"/>
</dbReference>
<feature type="transmembrane region" description="Helical" evidence="9">
    <location>
        <begin position="45"/>
        <end position="62"/>
    </location>
</feature>
<feature type="transmembrane region" description="Helical" evidence="9">
    <location>
        <begin position="139"/>
        <end position="159"/>
    </location>
</feature>
<feature type="transmembrane region" description="Helical" evidence="9">
    <location>
        <begin position="69"/>
        <end position="86"/>
    </location>
</feature>
<evidence type="ECO:0000256" key="3">
    <source>
        <dbReference type="ARBA" id="ARBA00022553"/>
    </source>
</evidence>
<feature type="domain" description="Signal transduction histidine kinase subgroup 3 dimerisation and phosphoacceptor" evidence="11">
    <location>
        <begin position="188"/>
        <end position="247"/>
    </location>
</feature>
<keyword evidence="9" id="KW-0812">Transmembrane</keyword>
<evidence type="ECO:0000313" key="14">
    <source>
        <dbReference type="Proteomes" id="UP000572680"/>
    </source>
</evidence>
<dbReference type="InterPro" id="IPR036890">
    <property type="entry name" value="HATPase_C_sf"/>
</dbReference>
<feature type="transmembrane region" description="Helical" evidence="9">
    <location>
        <begin position="474"/>
        <end position="494"/>
    </location>
</feature>
<feature type="transmembrane region" description="Helical" evidence="9">
    <location>
        <begin position="92"/>
        <end position="109"/>
    </location>
</feature>
<protein>
    <recommendedName>
        <fullName evidence="2">histidine kinase</fullName>
        <ecNumber evidence="2">2.7.13.3</ecNumber>
    </recommendedName>
</protein>
<organism evidence="13 14">
    <name type="scientific">Actinomadura namibiensis</name>
    <dbReference type="NCBI Taxonomy" id="182080"/>
    <lineage>
        <taxon>Bacteria</taxon>
        <taxon>Bacillati</taxon>
        <taxon>Actinomycetota</taxon>
        <taxon>Actinomycetes</taxon>
        <taxon>Streptosporangiales</taxon>
        <taxon>Thermomonosporaceae</taxon>
        <taxon>Actinomadura</taxon>
    </lineage>
</organism>
<dbReference type="PANTHER" id="PTHR24421">
    <property type="entry name" value="NITRATE/NITRITE SENSOR PROTEIN NARX-RELATED"/>
    <property type="match status" value="1"/>
</dbReference>
<keyword evidence="7" id="KW-0067">ATP-binding</keyword>
<evidence type="ECO:0000259" key="11">
    <source>
        <dbReference type="Pfam" id="PF07730"/>
    </source>
</evidence>
<dbReference type="GO" id="GO:0000155">
    <property type="term" value="F:phosphorelay sensor kinase activity"/>
    <property type="evidence" value="ECO:0007669"/>
    <property type="project" value="InterPro"/>
</dbReference>
<evidence type="ECO:0000256" key="1">
    <source>
        <dbReference type="ARBA" id="ARBA00000085"/>
    </source>
</evidence>
<sequence length="652" mass="67166">MPVRGVDGTSWPRVADLAVPAAAATILLWLTRGMAAEPGAEPTSFQWTATVVTVAVTCAALVLRRWAPVPVFGVVLVTAAAGALLIDHPDTVVYGLVEVVALYSVAAHLDRRTATLGGCAAFAVALMLGVPVRDGPQSLLAELVLDAALYMAVVACGQLRRQRKERRRELAARLAAADAERRAAALAERHRLARDLHDVAGHHLSAVVVHSGAVAGVGDPELARQALGAAAEKGREVLKSLSRLVDVVGAQSVDGDLRTVLPPLCRGLSEFGVPVALEVEGRARRVPPEVGFAAYRIVQEALTNAVRYAAGAPVRVTVRYVPGSLELTVANDAPSGGGTAPGLGSGRGVAGMAERATELGGTLRAGPDAAGGWTVAAALPTGGGPRRGPGWDEALDAAAIAMCAVLPLVAFTPPDPLVRDFPGWAVPLVAAALAARTAPLWWRRRAPRLAVAALAVTTLVCGTAAALWRPELLPVLMFGCGAEMVAVYSAACYGGRTAPTWPAALFAAAPWGVVLGLVMVEPADARAGLAPALLFGLLAGGTAVTVALLPFWVWGRLVAARSRHWETEALATMAAHTGQAVLAERDRVARGLRGGVLDHTGRLVRVAEAGLAGDADDRRAALTAAADEARAALTGMRALLAAMEEPGSAGRP</sequence>
<dbReference type="InterPro" id="IPR011712">
    <property type="entry name" value="Sig_transdc_His_kin_sub3_dim/P"/>
</dbReference>
<dbReference type="Gene3D" id="1.20.5.1930">
    <property type="match status" value="1"/>
</dbReference>
<name>A0A7W3LNF4_ACTNM</name>
<dbReference type="EC" id="2.7.13.3" evidence="2"/>
<evidence type="ECO:0000256" key="9">
    <source>
        <dbReference type="SAM" id="Phobius"/>
    </source>
</evidence>
<dbReference type="AlphaFoldDB" id="A0A7W3LNF4"/>
<evidence type="ECO:0000256" key="7">
    <source>
        <dbReference type="ARBA" id="ARBA00022840"/>
    </source>
</evidence>
<comment type="caution">
    <text evidence="13">The sequence shown here is derived from an EMBL/GenBank/DDBJ whole genome shotgun (WGS) entry which is preliminary data.</text>
</comment>
<evidence type="ECO:0000259" key="12">
    <source>
        <dbReference type="Pfam" id="PF23539"/>
    </source>
</evidence>
<keyword evidence="5" id="KW-0547">Nucleotide-binding</keyword>
<keyword evidence="9" id="KW-1133">Transmembrane helix</keyword>
<proteinExistence type="predicted"/>
<feature type="transmembrane region" description="Helical" evidence="9">
    <location>
        <begin position="501"/>
        <end position="520"/>
    </location>
</feature>
<dbReference type="InterPro" id="IPR055558">
    <property type="entry name" value="DUF7134"/>
</dbReference>
<evidence type="ECO:0000256" key="2">
    <source>
        <dbReference type="ARBA" id="ARBA00012438"/>
    </source>
</evidence>
<dbReference type="Pfam" id="PF07730">
    <property type="entry name" value="HisKA_3"/>
    <property type="match status" value="1"/>
</dbReference>